<dbReference type="Proteomes" id="UP000035265">
    <property type="component" value="Unassembled WGS sequence"/>
</dbReference>
<dbReference type="STRING" id="264251.FB00_07650"/>
<evidence type="ECO:0008006" key="3">
    <source>
        <dbReference type="Google" id="ProtNLM"/>
    </source>
</evidence>
<comment type="caution">
    <text evidence="1">The sequence shown here is derived from an EMBL/GenBank/DDBJ whole genome shotgun (WGS) entry which is preliminary data.</text>
</comment>
<reference evidence="1 2" key="1">
    <citation type="submission" date="2014-05" db="EMBL/GenBank/DDBJ databases">
        <title>Cellulosimicrobium funkei U11 genome.</title>
        <authorList>
            <person name="Hu C."/>
            <person name="Gong Y."/>
            <person name="Wan W."/>
            <person name="Jiang M."/>
        </authorList>
    </citation>
    <scope>NUCLEOTIDE SEQUENCE [LARGE SCALE GENOMIC DNA]</scope>
    <source>
        <strain evidence="1 2">U11</strain>
    </source>
</reference>
<name>A0A0H2KP49_9MICO</name>
<dbReference type="InterPro" id="IPR021799">
    <property type="entry name" value="PIN-like_prokaryotic"/>
</dbReference>
<organism evidence="1 2">
    <name type="scientific">Cellulosimicrobium funkei</name>
    <dbReference type="NCBI Taxonomy" id="264251"/>
    <lineage>
        <taxon>Bacteria</taxon>
        <taxon>Bacillati</taxon>
        <taxon>Actinomycetota</taxon>
        <taxon>Actinomycetes</taxon>
        <taxon>Micrococcales</taxon>
        <taxon>Promicromonosporaceae</taxon>
        <taxon>Cellulosimicrobium</taxon>
    </lineage>
</organism>
<evidence type="ECO:0000313" key="2">
    <source>
        <dbReference type="Proteomes" id="UP000035265"/>
    </source>
</evidence>
<dbReference type="Pfam" id="PF11848">
    <property type="entry name" value="DUF3368"/>
    <property type="match status" value="1"/>
</dbReference>
<dbReference type="AlphaFoldDB" id="A0A0H2KP49"/>
<dbReference type="PATRIC" id="fig|264251.5.peg.1556"/>
<evidence type="ECO:0000313" key="1">
    <source>
        <dbReference type="EMBL" id="KLN35290.1"/>
    </source>
</evidence>
<protein>
    <recommendedName>
        <fullName evidence="3">PIN domain-containing protein</fullName>
    </recommendedName>
</protein>
<proteinExistence type="predicted"/>
<keyword evidence="2" id="KW-1185">Reference proteome</keyword>
<accession>A0A0H2KP49</accession>
<dbReference type="RefSeq" id="WP_047232278.1">
    <property type="nucleotide sequence ID" value="NZ_JNBQ01000005.1"/>
</dbReference>
<sequence>MTVLVFPDTTVVRNFAILHRMDLLGLLVGERGAWCGTVASECSDQAKNESLSDMALAPDIFGAPWYPEAAEQVEIRLLRDRLASPEDGRHQHLGEAETVVLASRRAAGSFFVTDDRSASRVAVEHGLTVVTTADLIRLAVRTGKVAADVAWGYVQTLVAQDRWVPWEARASRGSFDGWLAG</sequence>
<dbReference type="EMBL" id="JNBQ01000005">
    <property type="protein sequence ID" value="KLN35290.1"/>
    <property type="molecule type" value="Genomic_DNA"/>
</dbReference>
<gene>
    <name evidence="1" type="ORF">FB00_07650</name>
</gene>